<dbReference type="PANTHER" id="PTHR43798:SF14">
    <property type="entry name" value="SERINE HYDROLASE-LIKE PROTEIN DDB_G0286239"/>
    <property type="match status" value="1"/>
</dbReference>
<name>A0A834HZ50_RHYFE</name>
<accession>A0A834HZ50</accession>
<protein>
    <recommendedName>
        <fullName evidence="3">AB hydrolase-1 domain-containing protein</fullName>
    </recommendedName>
</protein>
<dbReference type="GO" id="GO:0016787">
    <property type="term" value="F:hydrolase activity"/>
    <property type="evidence" value="ECO:0007669"/>
    <property type="project" value="UniProtKB-KW"/>
</dbReference>
<evidence type="ECO:0000256" key="2">
    <source>
        <dbReference type="ARBA" id="ARBA00022801"/>
    </source>
</evidence>
<feature type="domain" description="AB hydrolase-1" evidence="3">
    <location>
        <begin position="50"/>
        <end position="154"/>
    </location>
</feature>
<evidence type="ECO:0000259" key="3">
    <source>
        <dbReference type="Pfam" id="PF00561"/>
    </source>
</evidence>
<comment type="similarity">
    <text evidence="1">Belongs to the AB hydrolase superfamily.</text>
</comment>
<organism evidence="4 5">
    <name type="scientific">Rhynchophorus ferrugineus</name>
    <name type="common">Red palm weevil</name>
    <name type="synonym">Curculio ferrugineus</name>
    <dbReference type="NCBI Taxonomy" id="354439"/>
    <lineage>
        <taxon>Eukaryota</taxon>
        <taxon>Metazoa</taxon>
        <taxon>Ecdysozoa</taxon>
        <taxon>Arthropoda</taxon>
        <taxon>Hexapoda</taxon>
        <taxon>Insecta</taxon>
        <taxon>Pterygota</taxon>
        <taxon>Neoptera</taxon>
        <taxon>Endopterygota</taxon>
        <taxon>Coleoptera</taxon>
        <taxon>Polyphaga</taxon>
        <taxon>Cucujiformia</taxon>
        <taxon>Curculionidae</taxon>
        <taxon>Dryophthorinae</taxon>
        <taxon>Rhynchophorus</taxon>
    </lineage>
</organism>
<dbReference type="GO" id="GO:0016020">
    <property type="term" value="C:membrane"/>
    <property type="evidence" value="ECO:0007669"/>
    <property type="project" value="TreeGrafter"/>
</dbReference>
<dbReference type="InterPro" id="IPR050266">
    <property type="entry name" value="AB_hydrolase_sf"/>
</dbReference>
<evidence type="ECO:0000313" key="4">
    <source>
        <dbReference type="EMBL" id="KAF7271235.1"/>
    </source>
</evidence>
<reference evidence="4" key="1">
    <citation type="submission" date="2020-08" db="EMBL/GenBank/DDBJ databases">
        <title>Genome sequencing and assembly of the red palm weevil Rhynchophorus ferrugineus.</title>
        <authorList>
            <person name="Dias G.B."/>
            <person name="Bergman C.M."/>
            <person name="Manee M."/>
        </authorList>
    </citation>
    <scope>NUCLEOTIDE SEQUENCE</scope>
    <source>
        <strain evidence="4">AA-2017</strain>
        <tissue evidence="4">Whole larva</tissue>
    </source>
</reference>
<dbReference type="EMBL" id="JAACXV010013997">
    <property type="protein sequence ID" value="KAF7271235.1"/>
    <property type="molecule type" value="Genomic_DNA"/>
</dbReference>
<evidence type="ECO:0000256" key="1">
    <source>
        <dbReference type="ARBA" id="ARBA00008645"/>
    </source>
</evidence>
<evidence type="ECO:0000313" key="5">
    <source>
        <dbReference type="Proteomes" id="UP000625711"/>
    </source>
</evidence>
<dbReference type="InterPro" id="IPR029058">
    <property type="entry name" value="AB_hydrolase_fold"/>
</dbReference>
<dbReference type="AlphaFoldDB" id="A0A834HZ50"/>
<dbReference type="InterPro" id="IPR000073">
    <property type="entry name" value="AB_hydrolase_1"/>
</dbReference>
<dbReference type="PANTHER" id="PTHR43798">
    <property type="entry name" value="MONOACYLGLYCEROL LIPASE"/>
    <property type="match status" value="1"/>
</dbReference>
<keyword evidence="2" id="KW-0378">Hydrolase</keyword>
<proteinExistence type="inferred from homology"/>
<dbReference type="OrthoDB" id="190201at2759"/>
<comment type="caution">
    <text evidence="4">The sequence shown here is derived from an EMBL/GenBank/DDBJ whole genome shotgun (WGS) entry which is preliminary data.</text>
</comment>
<dbReference type="Proteomes" id="UP000625711">
    <property type="component" value="Unassembled WGS sequence"/>
</dbReference>
<dbReference type="SUPFAM" id="SSF53474">
    <property type="entry name" value="alpha/beta-Hydrolases"/>
    <property type="match status" value="1"/>
</dbReference>
<sequence length="345" mass="39946">MVLLRSFMKLRCQKQSLRTISNQANFKEVRIPVPWGEVRGKWWGPTDVRPILTFHGWQDNCGSFDRLIPLLNNNVGYLALDLPGHGYSSRLPPGIMYHYLHNLCLIKYVKQYMNWPKISLMGHSMGGMISFTYGNLYPTEVDFIICIDGLKQVIAPLIKNRLTKVLDQFLKNSKFANNPQEPPSYTMAEMEMKVHVPNQGSINIEYTKYVLERNISPSKLHPGKFYFTRDPRLKADKLAFLTQEEQLDYAQNINFPIFIAKALAAKYYEPKQNFYDLLDVLKRVSPHFEYHYVQGTHHVHLNDPGKELSGLINQFLTKCMTGDRSIGGLKEEMIVQEERLTTKII</sequence>
<dbReference type="Pfam" id="PF00561">
    <property type="entry name" value="Abhydrolase_1"/>
    <property type="match status" value="1"/>
</dbReference>
<keyword evidence="5" id="KW-1185">Reference proteome</keyword>
<gene>
    <name evidence="4" type="ORF">GWI33_015861</name>
</gene>
<dbReference type="Gene3D" id="3.40.50.1820">
    <property type="entry name" value="alpha/beta hydrolase"/>
    <property type="match status" value="1"/>
</dbReference>